<evidence type="ECO:0000256" key="1">
    <source>
        <dbReference type="SAM" id="MobiDB-lite"/>
    </source>
</evidence>
<dbReference type="Proteomes" id="UP001341281">
    <property type="component" value="Chromosome 08"/>
</dbReference>
<proteinExistence type="predicted"/>
<keyword evidence="3" id="KW-1185">Reference proteome</keyword>
<protein>
    <submittedName>
        <fullName evidence="2">Uncharacterized protein</fullName>
    </submittedName>
</protein>
<evidence type="ECO:0000313" key="2">
    <source>
        <dbReference type="EMBL" id="WVZ89205.1"/>
    </source>
</evidence>
<dbReference type="EMBL" id="CP144752">
    <property type="protein sequence ID" value="WVZ89205.1"/>
    <property type="molecule type" value="Genomic_DNA"/>
</dbReference>
<reference evidence="2 3" key="1">
    <citation type="submission" date="2024-02" db="EMBL/GenBank/DDBJ databases">
        <title>High-quality chromosome-scale genome assembly of Pensacola bahiagrass (Paspalum notatum Flugge var. saurae).</title>
        <authorList>
            <person name="Vega J.M."/>
            <person name="Podio M."/>
            <person name="Orjuela J."/>
            <person name="Siena L.A."/>
            <person name="Pessino S.C."/>
            <person name="Combes M.C."/>
            <person name="Mariac C."/>
            <person name="Albertini E."/>
            <person name="Pupilli F."/>
            <person name="Ortiz J.P.A."/>
            <person name="Leblanc O."/>
        </authorList>
    </citation>
    <scope>NUCLEOTIDE SEQUENCE [LARGE SCALE GENOMIC DNA]</scope>
    <source>
        <strain evidence="2">R1</strain>
        <tissue evidence="2">Leaf</tissue>
    </source>
</reference>
<feature type="compositionally biased region" description="Polar residues" evidence="1">
    <location>
        <begin position="42"/>
        <end position="52"/>
    </location>
</feature>
<sequence>MCTELSYGGGIHSPREDIGPIADILMLNLLPFLENDSNMLRHTTRQSSSSETRLIYSTHESMRQ</sequence>
<feature type="region of interest" description="Disordered" evidence="1">
    <location>
        <begin position="42"/>
        <end position="64"/>
    </location>
</feature>
<accession>A0AAQ3UC01</accession>
<organism evidence="2 3">
    <name type="scientific">Paspalum notatum var. saurae</name>
    <dbReference type="NCBI Taxonomy" id="547442"/>
    <lineage>
        <taxon>Eukaryota</taxon>
        <taxon>Viridiplantae</taxon>
        <taxon>Streptophyta</taxon>
        <taxon>Embryophyta</taxon>
        <taxon>Tracheophyta</taxon>
        <taxon>Spermatophyta</taxon>
        <taxon>Magnoliopsida</taxon>
        <taxon>Liliopsida</taxon>
        <taxon>Poales</taxon>
        <taxon>Poaceae</taxon>
        <taxon>PACMAD clade</taxon>
        <taxon>Panicoideae</taxon>
        <taxon>Andropogonodae</taxon>
        <taxon>Paspaleae</taxon>
        <taxon>Paspalinae</taxon>
        <taxon>Paspalum</taxon>
    </lineage>
</organism>
<name>A0AAQ3UC01_PASNO</name>
<dbReference type="AlphaFoldDB" id="A0AAQ3UC01"/>
<evidence type="ECO:0000313" key="3">
    <source>
        <dbReference type="Proteomes" id="UP001341281"/>
    </source>
</evidence>
<gene>
    <name evidence="2" type="ORF">U9M48_035637</name>
</gene>